<evidence type="ECO:0000256" key="4">
    <source>
        <dbReference type="ARBA" id="ARBA00023136"/>
    </source>
</evidence>
<feature type="transmembrane region" description="Helical" evidence="6">
    <location>
        <begin position="269"/>
        <end position="299"/>
    </location>
</feature>
<evidence type="ECO:0000256" key="5">
    <source>
        <dbReference type="SAM" id="MobiDB-lite"/>
    </source>
</evidence>
<evidence type="ECO:0000256" key="3">
    <source>
        <dbReference type="ARBA" id="ARBA00022989"/>
    </source>
</evidence>
<feature type="transmembrane region" description="Helical" evidence="6">
    <location>
        <begin position="305"/>
        <end position="324"/>
    </location>
</feature>
<dbReference type="PANTHER" id="PTHR23507:SF1">
    <property type="entry name" value="FI18259P1-RELATED"/>
    <property type="match status" value="1"/>
</dbReference>
<feature type="region of interest" description="Disordered" evidence="5">
    <location>
        <begin position="1"/>
        <end position="43"/>
    </location>
</feature>
<feature type="domain" description="Major facilitator superfamily (MFS) profile" evidence="7">
    <location>
        <begin position="49"/>
        <end position="455"/>
    </location>
</feature>
<dbReference type="InterPro" id="IPR011701">
    <property type="entry name" value="MFS"/>
</dbReference>
<dbReference type="PROSITE" id="PS50850">
    <property type="entry name" value="MFS"/>
    <property type="match status" value="1"/>
</dbReference>
<organism evidence="8">
    <name type="scientific">Pyrodinium bahamense</name>
    <dbReference type="NCBI Taxonomy" id="73915"/>
    <lineage>
        <taxon>Eukaryota</taxon>
        <taxon>Sar</taxon>
        <taxon>Alveolata</taxon>
        <taxon>Dinophyceae</taxon>
        <taxon>Gonyaulacales</taxon>
        <taxon>Pyrocystaceae</taxon>
        <taxon>Pyrodinium</taxon>
    </lineage>
</organism>
<dbReference type="Pfam" id="PF07690">
    <property type="entry name" value="MFS_1"/>
    <property type="match status" value="1"/>
</dbReference>
<dbReference type="AlphaFoldDB" id="A0A7S0BC00"/>
<dbReference type="SUPFAM" id="SSF103473">
    <property type="entry name" value="MFS general substrate transporter"/>
    <property type="match status" value="1"/>
</dbReference>
<name>A0A7S0BC00_9DINO</name>
<evidence type="ECO:0000313" key="8">
    <source>
        <dbReference type="EMBL" id="CAD8389751.1"/>
    </source>
</evidence>
<dbReference type="GO" id="GO:0022857">
    <property type="term" value="F:transmembrane transporter activity"/>
    <property type="evidence" value="ECO:0007669"/>
    <property type="project" value="InterPro"/>
</dbReference>
<keyword evidence="2 6" id="KW-0812">Transmembrane</keyword>
<evidence type="ECO:0000256" key="1">
    <source>
        <dbReference type="ARBA" id="ARBA00004141"/>
    </source>
</evidence>
<evidence type="ECO:0000259" key="7">
    <source>
        <dbReference type="PROSITE" id="PS50850"/>
    </source>
</evidence>
<feature type="compositionally biased region" description="Low complexity" evidence="5">
    <location>
        <begin position="20"/>
        <end position="33"/>
    </location>
</feature>
<keyword evidence="4 6" id="KW-0472">Membrane</keyword>
<proteinExistence type="predicted"/>
<feature type="transmembrane region" description="Helical" evidence="6">
    <location>
        <begin position="432"/>
        <end position="451"/>
    </location>
</feature>
<evidence type="ECO:0000256" key="2">
    <source>
        <dbReference type="ARBA" id="ARBA00022692"/>
    </source>
</evidence>
<accession>A0A7S0BC00</accession>
<dbReference type="PROSITE" id="PS00216">
    <property type="entry name" value="SUGAR_TRANSPORT_1"/>
    <property type="match status" value="1"/>
</dbReference>
<dbReference type="InterPro" id="IPR036259">
    <property type="entry name" value="MFS_trans_sf"/>
</dbReference>
<feature type="transmembrane region" description="Helical" evidence="6">
    <location>
        <begin position="154"/>
        <end position="178"/>
    </location>
</feature>
<dbReference type="Gene3D" id="1.20.1250.20">
    <property type="entry name" value="MFS general substrate transporter like domains"/>
    <property type="match status" value="1"/>
</dbReference>
<dbReference type="InterPro" id="IPR020846">
    <property type="entry name" value="MFS_dom"/>
</dbReference>
<reference evidence="8" key="1">
    <citation type="submission" date="2021-01" db="EMBL/GenBank/DDBJ databases">
        <authorList>
            <person name="Corre E."/>
            <person name="Pelletier E."/>
            <person name="Niang G."/>
            <person name="Scheremetjew M."/>
            <person name="Finn R."/>
            <person name="Kale V."/>
            <person name="Holt S."/>
            <person name="Cochrane G."/>
            <person name="Meng A."/>
            <person name="Brown T."/>
            <person name="Cohen L."/>
        </authorList>
    </citation>
    <scope>NUCLEOTIDE SEQUENCE</scope>
    <source>
        <strain evidence="8">Pbaha01</strain>
    </source>
</reference>
<dbReference type="PANTHER" id="PTHR23507">
    <property type="entry name" value="ZGC:174356"/>
    <property type="match status" value="1"/>
</dbReference>
<feature type="transmembrane region" description="Helical" evidence="6">
    <location>
        <begin position="90"/>
        <end position="110"/>
    </location>
</feature>
<keyword evidence="3 6" id="KW-1133">Transmembrane helix</keyword>
<feature type="transmembrane region" description="Helical" evidence="6">
    <location>
        <begin position="190"/>
        <end position="209"/>
    </location>
</feature>
<gene>
    <name evidence="8" type="ORF">PBAH0796_LOCUS33181</name>
</gene>
<dbReference type="InterPro" id="IPR005829">
    <property type="entry name" value="Sugar_transporter_CS"/>
</dbReference>
<feature type="transmembrane region" description="Helical" evidence="6">
    <location>
        <begin position="221"/>
        <end position="248"/>
    </location>
</feature>
<protein>
    <recommendedName>
        <fullName evidence="7">Major facilitator superfamily (MFS) profile domain-containing protein</fullName>
    </recommendedName>
</protein>
<feature type="transmembrane region" description="Helical" evidence="6">
    <location>
        <begin position="58"/>
        <end position="78"/>
    </location>
</feature>
<comment type="subcellular location">
    <subcellularLocation>
        <location evidence="1">Membrane</location>
        <topology evidence="1">Multi-pass membrane protein</topology>
    </subcellularLocation>
</comment>
<sequence length="530" mass="55884">MPVWAAAAEEDEAGEPPATPASASPASATPASTQDLDPSATGPAPAPRRVWPVILAQFIYVFGVSLALPVFPFIWSYTSLAGGDDVKGGSLHSLATSLLAVGEFLSASALGALSDRFGRKPFMVLVSVGQVIDFTVGALAARDRQDYLFSLENGYVLFASRTLAGLCGNMIVFTKAYVGDVSNPKDKTRNFALLLGTIGIALISGPPLGALLSRDQLQLPMLVAAGLNVVNIVVICAMQESLLPEFVVPLQWRKANPLGMMQFLLTSRFLLLFGAMAFLDQFSVSLLTTILLTYCAVAFDANRDLSAVLLVIFGVGQGLAYALVLQPMVRWRGEAAAMKAGYMTTCLAFLLMALFSYVPVFWPTFLVMLTFAVGTISNPAESAIASSFVDRSGQGKLQAANASLDVVGKMAAALSVYLMWEPSVNAGHPGAIWWFGCAIMVPGVVLAFWLARLAPACLSAASHLGSLAEGGYRAGDGTQATRVDGILPSCIPRSGTKRAEQAATVGLESAGLACPACLNVWRLFWPSPSP</sequence>
<dbReference type="EMBL" id="HBEG01054466">
    <property type="protein sequence ID" value="CAD8389751.1"/>
    <property type="molecule type" value="Transcribed_RNA"/>
</dbReference>
<evidence type="ECO:0000256" key="6">
    <source>
        <dbReference type="SAM" id="Phobius"/>
    </source>
</evidence>
<dbReference type="GO" id="GO:0016020">
    <property type="term" value="C:membrane"/>
    <property type="evidence" value="ECO:0007669"/>
    <property type="project" value="UniProtKB-SubCell"/>
</dbReference>
<feature type="transmembrane region" description="Helical" evidence="6">
    <location>
        <begin position="122"/>
        <end position="142"/>
    </location>
</feature>